<dbReference type="PRINTS" id="PR00385">
    <property type="entry name" value="P450"/>
</dbReference>
<dbReference type="Gene3D" id="1.10.630.10">
    <property type="entry name" value="Cytochrome P450"/>
    <property type="match status" value="1"/>
</dbReference>
<proteinExistence type="inferred from homology"/>
<organism evidence="9 10">
    <name type="scientific">Aspergillus mulundensis</name>
    <dbReference type="NCBI Taxonomy" id="1810919"/>
    <lineage>
        <taxon>Eukaryota</taxon>
        <taxon>Fungi</taxon>
        <taxon>Dikarya</taxon>
        <taxon>Ascomycota</taxon>
        <taxon>Pezizomycotina</taxon>
        <taxon>Eurotiomycetes</taxon>
        <taxon>Eurotiomycetidae</taxon>
        <taxon>Eurotiales</taxon>
        <taxon>Aspergillaceae</taxon>
        <taxon>Aspergillus</taxon>
        <taxon>Aspergillus subgen. Nidulantes</taxon>
    </lineage>
</organism>
<evidence type="ECO:0000256" key="3">
    <source>
        <dbReference type="ARBA" id="ARBA00022617"/>
    </source>
</evidence>
<dbReference type="EMBL" id="PVWQ01000006">
    <property type="protein sequence ID" value="RDW78939.1"/>
    <property type="molecule type" value="Genomic_DNA"/>
</dbReference>
<dbReference type="GO" id="GO:0016705">
    <property type="term" value="F:oxidoreductase activity, acting on paired donors, with incorporation or reduction of molecular oxygen"/>
    <property type="evidence" value="ECO:0007669"/>
    <property type="project" value="InterPro"/>
</dbReference>
<feature type="binding site" description="axial binding residue" evidence="8">
    <location>
        <position position="476"/>
    </location>
    <ligand>
        <name>heme</name>
        <dbReference type="ChEBI" id="CHEBI:30413"/>
    </ligand>
    <ligandPart>
        <name>Fe</name>
        <dbReference type="ChEBI" id="CHEBI:18248"/>
    </ligandPart>
</feature>
<dbReference type="GO" id="GO:0020037">
    <property type="term" value="F:heme binding"/>
    <property type="evidence" value="ECO:0007669"/>
    <property type="project" value="InterPro"/>
</dbReference>
<keyword evidence="7" id="KW-0503">Monooxygenase</keyword>
<comment type="similarity">
    <text evidence="2">Belongs to the cytochrome P450 family.</text>
</comment>
<dbReference type="GO" id="GO:0004497">
    <property type="term" value="F:monooxygenase activity"/>
    <property type="evidence" value="ECO:0007669"/>
    <property type="project" value="UniProtKB-KW"/>
</dbReference>
<name>A0A3D8RY01_9EURO</name>
<dbReference type="SUPFAM" id="SSF48264">
    <property type="entry name" value="Cytochrome P450"/>
    <property type="match status" value="1"/>
</dbReference>
<keyword evidence="6 8" id="KW-0408">Iron</keyword>
<accession>A0A3D8RY01</accession>
<comment type="caution">
    <text evidence="9">The sequence shown here is derived from an EMBL/GenBank/DDBJ whole genome shotgun (WGS) entry which is preliminary data.</text>
</comment>
<evidence type="ECO:0000313" key="10">
    <source>
        <dbReference type="Proteomes" id="UP000256690"/>
    </source>
</evidence>
<protein>
    <submittedName>
        <fullName evidence="9">Cytochrome P450</fullName>
    </submittedName>
</protein>
<evidence type="ECO:0000256" key="2">
    <source>
        <dbReference type="ARBA" id="ARBA00010617"/>
    </source>
</evidence>
<dbReference type="STRING" id="1810919.A0A3D8RY01"/>
<dbReference type="GeneID" id="38116161"/>
<dbReference type="GO" id="GO:0044550">
    <property type="term" value="P:secondary metabolite biosynthetic process"/>
    <property type="evidence" value="ECO:0007669"/>
    <property type="project" value="UniProtKB-ARBA"/>
</dbReference>
<dbReference type="InterPro" id="IPR002401">
    <property type="entry name" value="Cyt_P450_E_grp-I"/>
</dbReference>
<evidence type="ECO:0000256" key="1">
    <source>
        <dbReference type="ARBA" id="ARBA00001971"/>
    </source>
</evidence>
<evidence type="ECO:0000256" key="4">
    <source>
        <dbReference type="ARBA" id="ARBA00022723"/>
    </source>
</evidence>
<dbReference type="GO" id="GO:0005506">
    <property type="term" value="F:iron ion binding"/>
    <property type="evidence" value="ECO:0007669"/>
    <property type="project" value="InterPro"/>
</dbReference>
<dbReference type="InterPro" id="IPR050121">
    <property type="entry name" value="Cytochrome_P450_monoxygenase"/>
</dbReference>
<keyword evidence="3 8" id="KW-0349">Heme</keyword>
<keyword evidence="10" id="KW-1185">Reference proteome</keyword>
<gene>
    <name evidence="9" type="ORF">DSM5745_05791</name>
</gene>
<dbReference type="AlphaFoldDB" id="A0A3D8RY01"/>
<keyword evidence="4 8" id="KW-0479">Metal-binding</keyword>
<dbReference type="PANTHER" id="PTHR24305:SF157">
    <property type="entry name" value="N-ACETYLTRYPTOPHAN 6-HYDROXYLASE IVOC-RELATED"/>
    <property type="match status" value="1"/>
</dbReference>
<dbReference type="Pfam" id="PF00067">
    <property type="entry name" value="p450"/>
    <property type="match status" value="1"/>
</dbReference>
<evidence type="ECO:0000256" key="7">
    <source>
        <dbReference type="ARBA" id="ARBA00023033"/>
    </source>
</evidence>
<evidence type="ECO:0000256" key="6">
    <source>
        <dbReference type="ARBA" id="ARBA00023004"/>
    </source>
</evidence>
<keyword evidence="5" id="KW-0560">Oxidoreductase</keyword>
<sequence>MALATDLDLWHVAAALAVLYAGKCLRDIYWHPLSQFPGPILVLLGPFYEFYYDVIKDGTFLWEIEKMHQKYGTGASVPPYACTSSEDIRTLTTPPGPIVRINKRELHIRDSDFYSQIYAGNSRRIDKDAPTVQAFAVPTSVAATVDHHHHRARRGYLNPYFSKRSIGDLEPIIHERVDRLCGRFNEALQTHEVVNLDSAFSALTADIITSRLYGAHFDYLGIPDFKFAVRETFEGMSLVFHLSRFIPFMMATLKLLPLAAIRLIMPSAADLLQIREGIKRNILSTLDSSNGGGEGERHSRSRAVIAAALRDPEIPLEERRIERLMDEGTTIIFAGTETSARAMSVAFFHLLSNQAHLETLRAELRSRLGSRPGNGWALADLESLPFLTGVVNECLRLSFGAVGRLPRVATHDALQYKEYSIPAGTPVSQSTYFVHTNPAVYPDPFAFDPERWVRAAKDGVPLGKHLVSFTKGTRQCLGMNMALAELYIAIARIAQAFDMRLHNTTQDDIEVHHVRLVGYPRKIRGQVAGRGQVEVKVTVNRDVDMEAEA</sequence>
<evidence type="ECO:0000256" key="8">
    <source>
        <dbReference type="PIRSR" id="PIRSR602401-1"/>
    </source>
</evidence>
<evidence type="ECO:0000256" key="5">
    <source>
        <dbReference type="ARBA" id="ARBA00023002"/>
    </source>
</evidence>
<dbReference type="InterPro" id="IPR036396">
    <property type="entry name" value="Cyt_P450_sf"/>
</dbReference>
<dbReference type="PRINTS" id="PR00463">
    <property type="entry name" value="EP450I"/>
</dbReference>
<dbReference type="CDD" id="cd11062">
    <property type="entry name" value="CYP58-like"/>
    <property type="match status" value="1"/>
</dbReference>
<dbReference type="InterPro" id="IPR001128">
    <property type="entry name" value="Cyt_P450"/>
</dbReference>
<evidence type="ECO:0000313" key="9">
    <source>
        <dbReference type="EMBL" id="RDW78939.1"/>
    </source>
</evidence>
<dbReference type="OrthoDB" id="3945418at2759"/>
<dbReference type="PANTHER" id="PTHR24305">
    <property type="entry name" value="CYTOCHROME P450"/>
    <property type="match status" value="1"/>
</dbReference>
<comment type="cofactor">
    <cofactor evidence="1 8">
        <name>heme</name>
        <dbReference type="ChEBI" id="CHEBI:30413"/>
    </cofactor>
</comment>
<dbReference type="Proteomes" id="UP000256690">
    <property type="component" value="Unassembled WGS sequence"/>
</dbReference>
<dbReference type="RefSeq" id="XP_026603639.1">
    <property type="nucleotide sequence ID" value="XM_026747807.1"/>
</dbReference>
<reference evidence="9 10" key="1">
    <citation type="journal article" date="2018" name="IMA Fungus">
        <title>IMA Genome-F 9: Draft genome sequence of Annulohypoxylon stygium, Aspergillus mulundensis, Berkeleyomyces basicola (syn. Thielaviopsis basicola), Ceratocystis smalleyi, two Cercospora beticola strains, Coleophoma cylindrospora, Fusarium fracticaudum, Phialophora cf. hyalina, and Morchella septimelata.</title>
        <authorList>
            <person name="Wingfield B.D."/>
            <person name="Bills G.F."/>
            <person name="Dong Y."/>
            <person name="Huang W."/>
            <person name="Nel W.J."/>
            <person name="Swalarsk-Parry B.S."/>
            <person name="Vaghefi N."/>
            <person name="Wilken P.M."/>
            <person name="An Z."/>
            <person name="de Beer Z.W."/>
            <person name="De Vos L."/>
            <person name="Chen L."/>
            <person name="Duong T.A."/>
            <person name="Gao Y."/>
            <person name="Hammerbacher A."/>
            <person name="Kikkert J.R."/>
            <person name="Li Y."/>
            <person name="Li H."/>
            <person name="Li K."/>
            <person name="Li Q."/>
            <person name="Liu X."/>
            <person name="Ma X."/>
            <person name="Naidoo K."/>
            <person name="Pethybridge S.J."/>
            <person name="Sun J."/>
            <person name="Steenkamp E.T."/>
            <person name="van der Nest M.A."/>
            <person name="van Wyk S."/>
            <person name="Wingfield M.J."/>
            <person name="Xiong C."/>
            <person name="Yue Q."/>
            <person name="Zhang X."/>
        </authorList>
    </citation>
    <scope>NUCLEOTIDE SEQUENCE [LARGE SCALE GENOMIC DNA]</scope>
    <source>
        <strain evidence="9 10">DSM 5745</strain>
    </source>
</reference>